<evidence type="ECO:0000313" key="2">
    <source>
        <dbReference type="EMBL" id="KRG75957.1"/>
    </source>
</evidence>
<dbReference type="EMBL" id="LDJM01000026">
    <property type="protein sequence ID" value="KRG75957.1"/>
    <property type="molecule type" value="Genomic_DNA"/>
</dbReference>
<comment type="caution">
    <text evidence="2">The sequence shown here is derived from an EMBL/GenBank/DDBJ whole genome shotgun (WGS) entry which is preliminary data.</text>
</comment>
<dbReference type="Proteomes" id="UP000050956">
    <property type="component" value="Unassembled WGS sequence"/>
</dbReference>
<accession>A0A0R0D364</accession>
<sequence>MNMHKQVVLLAVSVLLASASASASYTVAQDRDSGRVTLSQVVGQDVPAPRVGDNANRLATRRCEQLGYALTDASVQVSRQCTASAADGQCTQWQQAQTYQCMGDAVAQPYQPVQAPVAPNG</sequence>
<feature type="chain" id="PRO_5006395010" evidence="1">
    <location>
        <begin position="24"/>
        <end position="121"/>
    </location>
</feature>
<protein>
    <submittedName>
        <fullName evidence="2">Uncharacterized protein</fullName>
    </submittedName>
</protein>
<dbReference type="InterPro" id="IPR025731">
    <property type="entry name" value="YecR-like"/>
</dbReference>
<organism evidence="2 3">
    <name type="scientific">Stenotrophomonas ginsengisoli</name>
    <dbReference type="NCBI Taxonomy" id="336566"/>
    <lineage>
        <taxon>Bacteria</taxon>
        <taxon>Pseudomonadati</taxon>
        <taxon>Pseudomonadota</taxon>
        <taxon>Gammaproteobacteria</taxon>
        <taxon>Lysobacterales</taxon>
        <taxon>Lysobacteraceae</taxon>
        <taxon>Stenotrophomonas</taxon>
    </lineage>
</organism>
<dbReference type="PATRIC" id="fig|336566.3.peg.1555"/>
<evidence type="ECO:0000256" key="1">
    <source>
        <dbReference type="SAM" id="SignalP"/>
    </source>
</evidence>
<keyword evidence="1" id="KW-0732">Signal</keyword>
<dbReference type="RefSeq" id="WP_057638289.1">
    <property type="nucleotide sequence ID" value="NZ_LDJM01000026.1"/>
</dbReference>
<gene>
    <name evidence="2" type="ORF">ABB30_10665</name>
</gene>
<feature type="signal peptide" evidence="1">
    <location>
        <begin position="1"/>
        <end position="23"/>
    </location>
</feature>
<keyword evidence="3" id="KW-1185">Reference proteome</keyword>
<dbReference type="AlphaFoldDB" id="A0A0R0D364"/>
<evidence type="ECO:0000313" key="3">
    <source>
        <dbReference type="Proteomes" id="UP000050956"/>
    </source>
</evidence>
<name>A0A0R0D364_9GAMM</name>
<dbReference type="Pfam" id="PF13992">
    <property type="entry name" value="YecR"/>
    <property type="match status" value="1"/>
</dbReference>
<reference evidence="2 3" key="1">
    <citation type="submission" date="2015-05" db="EMBL/GenBank/DDBJ databases">
        <title>Genome sequencing and analysis of members of genus Stenotrophomonas.</title>
        <authorList>
            <person name="Patil P.P."/>
            <person name="Midha S."/>
            <person name="Patil P.B."/>
        </authorList>
    </citation>
    <scope>NUCLEOTIDE SEQUENCE [LARGE SCALE GENOMIC DNA]</scope>
    <source>
        <strain evidence="2 3">DSM 24757</strain>
    </source>
</reference>
<proteinExistence type="predicted"/>